<evidence type="ECO:0000256" key="1">
    <source>
        <dbReference type="SAM" id="MobiDB-lite"/>
    </source>
</evidence>
<evidence type="ECO:0000256" key="2">
    <source>
        <dbReference type="SAM" id="SignalP"/>
    </source>
</evidence>
<sequence>MKKILFVLFASLLVLSACGNQGETEKASEKKPSKSTVEKKKENKEEKSTEEKQSSNTVEENQLSNTNTNNGGSESKTNSNTQGQSNINYNDPNTVVEMYNGQTHVTTNNTVNEYYIPGETDPIYEREYKHFYTPEEAQRAQENSDAALREMGLEPERYE</sequence>
<gene>
    <name evidence="3" type="ORF">GLV84_05290</name>
</gene>
<name>A0AAW9YW15_9STAP</name>
<dbReference type="AlphaFoldDB" id="A0AAW9YW15"/>
<organism evidence="3 4">
    <name type="scientific">Staphylococcus agnetis</name>
    <dbReference type="NCBI Taxonomy" id="985762"/>
    <lineage>
        <taxon>Bacteria</taxon>
        <taxon>Bacillati</taxon>
        <taxon>Bacillota</taxon>
        <taxon>Bacilli</taxon>
        <taxon>Bacillales</taxon>
        <taxon>Staphylococcaceae</taxon>
        <taxon>Staphylococcus</taxon>
    </lineage>
</organism>
<dbReference type="PROSITE" id="PS51257">
    <property type="entry name" value="PROKAR_LIPOPROTEIN"/>
    <property type="match status" value="1"/>
</dbReference>
<feature type="compositionally biased region" description="Basic and acidic residues" evidence="1">
    <location>
        <begin position="147"/>
        <end position="159"/>
    </location>
</feature>
<evidence type="ECO:0000313" key="4">
    <source>
        <dbReference type="Proteomes" id="UP000646308"/>
    </source>
</evidence>
<protein>
    <recommendedName>
        <fullName evidence="5">Lipoprotein</fullName>
    </recommendedName>
</protein>
<feature type="signal peptide" evidence="2">
    <location>
        <begin position="1"/>
        <end position="19"/>
    </location>
</feature>
<feature type="compositionally biased region" description="Low complexity" evidence="1">
    <location>
        <begin position="64"/>
        <end position="81"/>
    </location>
</feature>
<comment type="caution">
    <text evidence="3">The sequence shown here is derived from an EMBL/GenBank/DDBJ whole genome shotgun (WGS) entry which is preliminary data.</text>
</comment>
<reference evidence="3" key="1">
    <citation type="submission" date="2019-11" db="EMBL/GenBank/DDBJ databases">
        <title>Whole genome comparisons of Staphylococcus agnetis isolates from cattle and chickens.</title>
        <authorList>
            <person name="Rhoads D."/>
            <person name="Shwani A."/>
            <person name="Adkins P."/>
            <person name="Calcutt M."/>
            <person name="Middleton J."/>
        </authorList>
    </citation>
    <scope>NUCLEOTIDE SEQUENCE</scope>
    <source>
        <strain evidence="3">1387</strain>
    </source>
</reference>
<evidence type="ECO:0000313" key="3">
    <source>
        <dbReference type="EMBL" id="NJI02273.1"/>
    </source>
</evidence>
<dbReference type="EMBL" id="WMFL01000069">
    <property type="protein sequence ID" value="NJI02273.1"/>
    <property type="molecule type" value="Genomic_DNA"/>
</dbReference>
<feature type="chain" id="PRO_5043533113" description="Lipoprotein" evidence="2">
    <location>
        <begin position="20"/>
        <end position="159"/>
    </location>
</feature>
<proteinExistence type="predicted"/>
<dbReference type="Proteomes" id="UP000646308">
    <property type="component" value="Unassembled WGS sequence"/>
</dbReference>
<feature type="compositionally biased region" description="Basic and acidic residues" evidence="1">
    <location>
        <begin position="23"/>
        <end position="53"/>
    </location>
</feature>
<evidence type="ECO:0008006" key="5">
    <source>
        <dbReference type="Google" id="ProtNLM"/>
    </source>
</evidence>
<accession>A0AAW9YW15</accession>
<feature type="region of interest" description="Disordered" evidence="1">
    <location>
        <begin position="20"/>
        <end position="94"/>
    </location>
</feature>
<feature type="compositionally biased region" description="Polar residues" evidence="1">
    <location>
        <begin position="82"/>
        <end position="93"/>
    </location>
</feature>
<dbReference type="RefSeq" id="WP_167697071.1">
    <property type="nucleotide sequence ID" value="NZ_WMFL01000069.1"/>
</dbReference>
<feature type="region of interest" description="Disordered" evidence="1">
    <location>
        <begin position="133"/>
        <end position="159"/>
    </location>
</feature>
<keyword evidence="2" id="KW-0732">Signal</keyword>